<evidence type="ECO:0000256" key="4">
    <source>
        <dbReference type="ARBA" id="ARBA00022898"/>
    </source>
</evidence>
<evidence type="ECO:0000256" key="6">
    <source>
        <dbReference type="RuleBase" id="RU362118"/>
    </source>
</evidence>
<dbReference type="InterPro" id="IPR015422">
    <property type="entry name" value="PyrdxlP-dep_Trfase_small"/>
</dbReference>
<dbReference type="PIRSF" id="PIRSF001434">
    <property type="entry name" value="CGS"/>
    <property type="match status" value="1"/>
</dbReference>
<dbReference type="NCBIfam" id="TIGR01326">
    <property type="entry name" value="OAH_OAS_sulfhy"/>
    <property type="match status" value="1"/>
</dbReference>
<evidence type="ECO:0008006" key="8">
    <source>
        <dbReference type="Google" id="ProtNLM"/>
    </source>
</evidence>
<evidence type="ECO:0000256" key="5">
    <source>
        <dbReference type="PIRSR" id="PIRSR001434-2"/>
    </source>
</evidence>
<dbReference type="CDD" id="cd00614">
    <property type="entry name" value="CGS_like"/>
    <property type="match status" value="1"/>
</dbReference>
<dbReference type="GO" id="GO:0006535">
    <property type="term" value="P:cysteine biosynthetic process from serine"/>
    <property type="evidence" value="ECO:0007669"/>
    <property type="project" value="TreeGrafter"/>
</dbReference>
<dbReference type="GO" id="GO:0071269">
    <property type="term" value="P:L-homocysteine biosynthetic process"/>
    <property type="evidence" value="ECO:0007669"/>
    <property type="project" value="TreeGrafter"/>
</dbReference>
<dbReference type="InterPro" id="IPR000277">
    <property type="entry name" value="Cys/Met-Metab_PyrdxlP-dep_enz"/>
</dbReference>
<comment type="similarity">
    <text evidence="2 6">Belongs to the trans-sulfuration enzymes family.</text>
</comment>
<dbReference type="InterPro" id="IPR006235">
    <property type="entry name" value="OAc-hSer/O-AcSer_sulfhydrylase"/>
</dbReference>
<accession>A0A7S2S5I0</accession>
<keyword evidence="3" id="KW-0808">Transferase</keyword>
<dbReference type="InterPro" id="IPR015424">
    <property type="entry name" value="PyrdxlP-dep_Trfase"/>
</dbReference>
<dbReference type="FunFam" id="3.40.640.10:FF:000035">
    <property type="entry name" value="O-succinylhomoserine sulfhydrylase"/>
    <property type="match status" value="1"/>
</dbReference>
<dbReference type="GO" id="GO:0019346">
    <property type="term" value="P:transsulfuration"/>
    <property type="evidence" value="ECO:0007669"/>
    <property type="project" value="InterPro"/>
</dbReference>
<dbReference type="GO" id="GO:0030170">
    <property type="term" value="F:pyridoxal phosphate binding"/>
    <property type="evidence" value="ECO:0007669"/>
    <property type="project" value="InterPro"/>
</dbReference>
<reference evidence="7" key="1">
    <citation type="submission" date="2021-01" db="EMBL/GenBank/DDBJ databases">
        <authorList>
            <person name="Corre E."/>
            <person name="Pelletier E."/>
            <person name="Niang G."/>
            <person name="Scheremetjew M."/>
            <person name="Finn R."/>
            <person name="Kale V."/>
            <person name="Holt S."/>
            <person name="Cochrane G."/>
            <person name="Meng A."/>
            <person name="Brown T."/>
            <person name="Cohen L."/>
        </authorList>
    </citation>
    <scope>NUCLEOTIDE SEQUENCE</scope>
    <source>
        <strain evidence="7">NY070348D</strain>
    </source>
</reference>
<dbReference type="AlphaFoldDB" id="A0A7S2S5I0"/>
<dbReference type="InterPro" id="IPR015421">
    <property type="entry name" value="PyrdxlP-dep_Trfase_major"/>
</dbReference>
<dbReference type="SUPFAM" id="SSF53383">
    <property type="entry name" value="PLP-dependent transferases"/>
    <property type="match status" value="1"/>
</dbReference>
<evidence type="ECO:0000256" key="3">
    <source>
        <dbReference type="ARBA" id="ARBA00022679"/>
    </source>
</evidence>
<protein>
    <recommendedName>
        <fullName evidence="8">O-acetylhomoserine aminocarboxypropyltransferase</fullName>
    </recommendedName>
</protein>
<dbReference type="GO" id="GO:0003961">
    <property type="term" value="F:O-acetylhomoserine aminocarboxypropyltransferase activity"/>
    <property type="evidence" value="ECO:0007669"/>
    <property type="project" value="TreeGrafter"/>
</dbReference>
<keyword evidence="4 5" id="KW-0663">Pyridoxal phosphate</keyword>
<gene>
    <name evidence="7" type="ORF">QSP1433_LOCUS10497</name>
</gene>
<dbReference type="PANTHER" id="PTHR43797:SF2">
    <property type="entry name" value="HOMOCYSTEINE_CYSTEINE SYNTHASE"/>
    <property type="match status" value="1"/>
</dbReference>
<dbReference type="EMBL" id="HBHK01016728">
    <property type="protein sequence ID" value="CAD9690113.1"/>
    <property type="molecule type" value="Transcribed_RNA"/>
</dbReference>
<dbReference type="Pfam" id="PF01053">
    <property type="entry name" value="Cys_Met_Meta_PP"/>
    <property type="match status" value="1"/>
</dbReference>
<feature type="modified residue" description="N6-(pyridoxal phosphate)lysine" evidence="5">
    <location>
        <position position="254"/>
    </location>
</feature>
<evidence type="ECO:0000313" key="7">
    <source>
        <dbReference type="EMBL" id="CAD9690113.1"/>
    </source>
</evidence>
<dbReference type="Gene3D" id="3.90.1150.10">
    <property type="entry name" value="Aspartate Aminotransferase, domain 1"/>
    <property type="match status" value="1"/>
</dbReference>
<sequence length="474" mass="51518">MWSWIGVPRSSTLDFSESWDGMGLTAKVISSKRKRIGEHDGASSSGVEFDGFSTKCIHAGTRPDAETGARVTPIYQNSSYVFEDVDDAASLFNLQSFGNIYSRLSNPTTSVLEEKIAALENGRGATCTSSGHAAQLITLFTLLQPGDHFVASKNLYGGSITQFKKVASKFDWHVDFVDLDDRESVQEKLQHPRCKFLWAESLANPGGIVSDMRFLSDQAKAVGVPLIIDNTLATPYLCQPKDHGADIVVHSTTKFLSGHGNAMGGCVVDLGTFDWASVPSDKYPSLTQPEEAYHGLVFYESFGDLGFTTYCHAVGLRDLGPCMAPMNAFLTIMGMETLPLRMDKHVANALAVAQYLEAHPKVDWVSYAGLPSNRYYERSKTYLPGGPGSIFTFGLKGGFDDGVRFVESCHLLSHLANIGDTRSLILHPGSTTHRQLDDTARAAAGAGDEVLRISVGIESVEDIITDLEQALEQV</sequence>
<dbReference type="GO" id="GO:0005737">
    <property type="term" value="C:cytoplasm"/>
    <property type="evidence" value="ECO:0007669"/>
    <property type="project" value="TreeGrafter"/>
</dbReference>
<proteinExistence type="inferred from homology"/>
<dbReference type="GO" id="GO:0004124">
    <property type="term" value="F:cysteine synthase activity"/>
    <property type="evidence" value="ECO:0007669"/>
    <property type="project" value="TreeGrafter"/>
</dbReference>
<dbReference type="InterPro" id="IPR054542">
    <property type="entry name" value="Cys_met_metab_PP"/>
</dbReference>
<comment type="cofactor">
    <cofactor evidence="1 6">
        <name>pyridoxal 5'-phosphate</name>
        <dbReference type="ChEBI" id="CHEBI:597326"/>
    </cofactor>
</comment>
<dbReference type="PROSITE" id="PS00868">
    <property type="entry name" value="CYS_MET_METAB_PP"/>
    <property type="match status" value="1"/>
</dbReference>
<dbReference type="Gene3D" id="3.40.640.10">
    <property type="entry name" value="Type I PLP-dependent aspartate aminotransferase-like (Major domain)"/>
    <property type="match status" value="1"/>
</dbReference>
<dbReference type="PANTHER" id="PTHR43797">
    <property type="entry name" value="HOMOCYSTEINE/CYSTEINE SYNTHASE"/>
    <property type="match status" value="1"/>
</dbReference>
<organism evidence="7">
    <name type="scientific">Mucochytrium quahogii</name>
    <dbReference type="NCBI Taxonomy" id="96639"/>
    <lineage>
        <taxon>Eukaryota</taxon>
        <taxon>Sar</taxon>
        <taxon>Stramenopiles</taxon>
        <taxon>Bigyra</taxon>
        <taxon>Labyrinthulomycetes</taxon>
        <taxon>Thraustochytrida</taxon>
        <taxon>Thraustochytriidae</taxon>
        <taxon>Mucochytrium</taxon>
    </lineage>
</organism>
<name>A0A7S2S5I0_9STRA</name>
<evidence type="ECO:0000256" key="2">
    <source>
        <dbReference type="ARBA" id="ARBA00009077"/>
    </source>
</evidence>
<evidence type="ECO:0000256" key="1">
    <source>
        <dbReference type="ARBA" id="ARBA00001933"/>
    </source>
</evidence>